<keyword evidence="4" id="KW-1185">Reference proteome</keyword>
<evidence type="ECO:0008006" key="5">
    <source>
        <dbReference type="Google" id="ProtNLM"/>
    </source>
</evidence>
<dbReference type="RefSeq" id="WP_224081244.1">
    <property type="nucleotide sequence ID" value="NZ_CAJZAI010000009.1"/>
</dbReference>
<dbReference type="EMBL" id="CAJZAI010000009">
    <property type="protein sequence ID" value="CAG9178174.1"/>
    <property type="molecule type" value="Genomic_DNA"/>
</dbReference>
<reference evidence="3 4" key="1">
    <citation type="submission" date="2021-08" db="EMBL/GenBank/DDBJ databases">
        <authorList>
            <person name="Peeters C."/>
        </authorList>
    </citation>
    <scope>NUCLEOTIDE SEQUENCE [LARGE SCALE GENOMIC DNA]</scope>
    <source>
        <strain evidence="3 4">LMG 23992</strain>
    </source>
</reference>
<evidence type="ECO:0000313" key="3">
    <source>
        <dbReference type="EMBL" id="CAG9178174.1"/>
    </source>
</evidence>
<protein>
    <recommendedName>
        <fullName evidence="5">Lipoprotein</fullName>
    </recommendedName>
</protein>
<feature type="chain" id="PRO_5046372461" description="Lipoprotein" evidence="2">
    <location>
        <begin position="24"/>
        <end position="51"/>
    </location>
</feature>
<evidence type="ECO:0000256" key="1">
    <source>
        <dbReference type="SAM" id="MobiDB-lite"/>
    </source>
</evidence>
<sequence length="51" mass="5136">MQRTCLAVLLLTLSLAGCVSVSSSDPNPPANNAAARPSSGTTVTCPQAPCY</sequence>
<dbReference type="Proteomes" id="UP000727654">
    <property type="component" value="Unassembled WGS sequence"/>
</dbReference>
<feature type="signal peptide" evidence="2">
    <location>
        <begin position="1"/>
        <end position="23"/>
    </location>
</feature>
<organism evidence="3 4">
    <name type="scientific">Cupriavidus laharis</name>
    <dbReference type="NCBI Taxonomy" id="151654"/>
    <lineage>
        <taxon>Bacteria</taxon>
        <taxon>Pseudomonadati</taxon>
        <taxon>Pseudomonadota</taxon>
        <taxon>Betaproteobacteria</taxon>
        <taxon>Burkholderiales</taxon>
        <taxon>Burkholderiaceae</taxon>
        <taxon>Cupriavidus</taxon>
    </lineage>
</organism>
<gene>
    <name evidence="3" type="ORF">LMG23992_03678</name>
</gene>
<keyword evidence="2" id="KW-0732">Signal</keyword>
<dbReference type="PROSITE" id="PS51257">
    <property type="entry name" value="PROKAR_LIPOPROTEIN"/>
    <property type="match status" value="1"/>
</dbReference>
<name>A0ABM8XDK2_9BURK</name>
<feature type="compositionally biased region" description="Low complexity" evidence="1">
    <location>
        <begin position="22"/>
        <end position="39"/>
    </location>
</feature>
<accession>A0ABM8XDK2</accession>
<feature type="region of interest" description="Disordered" evidence="1">
    <location>
        <begin position="22"/>
        <end position="43"/>
    </location>
</feature>
<evidence type="ECO:0000256" key="2">
    <source>
        <dbReference type="SAM" id="SignalP"/>
    </source>
</evidence>
<evidence type="ECO:0000313" key="4">
    <source>
        <dbReference type="Proteomes" id="UP000727654"/>
    </source>
</evidence>
<proteinExistence type="predicted"/>
<comment type="caution">
    <text evidence="3">The sequence shown here is derived from an EMBL/GenBank/DDBJ whole genome shotgun (WGS) entry which is preliminary data.</text>
</comment>